<sequence length="392" mass="45262">MRRITSCVQSRGAALFGLFLICLSLHHTDSATAQTRYKYEHLVRITAALEFDGELIEIDSLFDCRSKYEGPASRAVQLGFNLTPSLVAYETREGGMILLRIPPTICGQDSATWAGYEKSPKFPEAWTPIIDWYDSRDLDQVTKGETYWSETALKNPNGRLKIVERFSLTIPETTDESLKEHEAQLLKHGLWRHDPPILQVDGPRARSLPWYIRIPRSEWSQPPAYLRAPDRPPDPEGLRDFLDALPMDEGLMFLGEFYVDGTFSEAVSFSIGGLLTGRSGSADDLYYHGIPQKNEFRWGMYVNERSWNEAQIKRERLPYYDDWIPLDLEEGVYVLRPDTPGMKYRNNRKPEDFGLQERKLNLLGKSFVNGPYNWKKANLIFDLQTRDLWVRR</sequence>
<organism evidence="2 3">
    <name type="scientific">Roseovarius albus</name>
    <dbReference type="NCBI Taxonomy" id="1247867"/>
    <lineage>
        <taxon>Bacteria</taxon>
        <taxon>Pseudomonadati</taxon>
        <taxon>Pseudomonadota</taxon>
        <taxon>Alphaproteobacteria</taxon>
        <taxon>Rhodobacterales</taxon>
        <taxon>Roseobacteraceae</taxon>
        <taxon>Roseovarius</taxon>
    </lineage>
</organism>
<evidence type="ECO:0000313" key="2">
    <source>
        <dbReference type="EMBL" id="SLN17830.1"/>
    </source>
</evidence>
<name>A0A1X6YCY7_9RHOB</name>
<feature type="chain" id="PRO_5012078196" evidence="1">
    <location>
        <begin position="34"/>
        <end position="392"/>
    </location>
</feature>
<keyword evidence="3" id="KW-1185">Reference proteome</keyword>
<dbReference type="AlphaFoldDB" id="A0A1X6YCY7"/>
<accession>A0A1X6YCY7</accession>
<dbReference type="Proteomes" id="UP000193061">
    <property type="component" value="Unassembled WGS sequence"/>
</dbReference>
<proteinExistence type="predicted"/>
<evidence type="ECO:0000256" key="1">
    <source>
        <dbReference type="SAM" id="SignalP"/>
    </source>
</evidence>
<feature type="signal peptide" evidence="1">
    <location>
        <begin position="1"/>
        <end position="33"/>
    </location>
</feature>
<evidence type="ECO:0000313" key="3">
    <source>
        <dbReference type="Proteomes" id="UP000193061"/>
    </source>
</evidence>
<gene>
    <name evidence="2" type="ORF">ROA7450_00557</name>
</gene>
<keyword evidence="1" id="KW-0732">Signal</keyword>
<protein>
    <submittedName>
        <fullName evidence="2">Uncharacterized protein</fullName>
    </submittedName>
</protein>
<reference evidence="2 3" key="1">
    <citation type="submission" date="2017-03" db="EMBL/GenBank/DDBJ databases">
        <authorList>
            <person name="Afonso C.L."/>
            <person name="Miller P.J."/>
            <person name="Scott M.A."/>
            <person name="Spackman E."/>
            <person name="Goraichik I."/>
            <person name="Dimitrov K.M."/>
            <person name="Suarez D.L."/>
            <person name="Swayne D.E."/>
        </authorList>
    </citation>
    <scope>NUCLEOTIDE SEQUENCE [LARGE SCALE GENOMIC DNA]</scope>
    <source>
        <strain evidence="2 3">CECT 7450</strain>
    </source>
</reference>
<dbReference type="EMBL" id="FWFX01000002">
    <property type="protein sequence ID" value="SLN17830.1"/>
    <property type="molecule type" value="Genomic_DNA"/>
</dbReference>